<feature type="binding site" evidence="9">
    <location>
        <position position="92"/>
    </location>
    <ligand>
        <name>Fe cation</name>
        <dbReference type="ChEBI" id="CHEBI:24875"/>
        <label>1</label>
    </ligand>
</feature>
<keyword evidence="6 9" id="KW-0408">Iron</keyword>
<accession>A0A0L0FM92</accession>
<dbReference type="AlphaFoldDB" id="A0A0L0FM92"/>
<comment type="similarity">
    <text evidence="9">Belongs to the deoxyhypusine hydroxylase family.</text>
</comment>
<evidence type="ECO:0000256" key="7">
    <source>
        <dbReference type="ARBA" id="ARBA00023033"/>
    </source>
</evidence>
<name>A0A0L0FM92_9EUKA</name>
<keyword evidence="3 9" id="KW-0479">Metal-binding</keyword>
<gene>
    <name evidence="10" type="ORF">SARC_09953</name>
</gene>
<dbReference type="GeneID" id="25910457"/>
<dbReference type="OrthoDB" id="421002at2759"/>
<dbReference type="InterPro" id="IPR016024">
    <property type="entry name" value="ARM-type_fold"/>
</dbReference>
<dbReference type="PANTHER" id="PTHR12697">
    <property type="entry name" value="PBS LYASE HEAT-LIKE PROTEIN"/>
    <property type="match status" value="1"/>
</dbReference>
<dbReference type="Pfam" id="PF13646">
    <property type="entry name" value="HEAT_2"/>
    <property type="match status" value="2"/>
</dbReference>
<feature type="binding site" evidence="9">
    <location>
        <position position="60"/>
    </location>
    <ligand>
        <name>Fe cation</name>
        <dbReference type="ChEBI" id="CHEBI:24875"/>
        <label>1</label>
    </ligand>
</feature>
<sequence>MVKMKLDEQIPALGAQLLDTNLPLSTRYRVLFTLKGIGGDEAVKAISAVFEDESELLKHESAYVLGQMQNMLAVDTLKAILRDQNQAPVVRHESGEALAALGRFDLVDILDEFAKDECVDVAETCEIGAKRLRHFHDPANLFTKALPSVYSSVDPTPACDDAPVDELVARMMNYELDLFDRYTALFALRNKGSDDSILAICKGFADTTSVLFRHEIAYVLGQIQSSVSAPALTVVLENAAEHPMVRHEAAEALGSVASPDVLKTLEAFKKDDKRIVAESCVVALDMYEYENSGNFQYANGVETAQTVSA</sequence>
<dbReference type="InterPro" id="IPR011989">
    <property type="entry name" value="ARM-like"/>
</dbReference>
<dbReference type="InterPro" id="IPR027517">
    <property type="entry name" value="Deoxyhypusine_hydroxylase"/>
</dbReference>
<dbReference type="SMART" id="SM00567">
    <property type="entry name" value="EZ_HEAT"/>
    <property type="match status" value="6"/>
</dbReference>
<feature type="binding site" evidence="9">
    <location>
        <position position="215"/>
    </location>
    <ligand>
        <name>Fe cation</name>
        <dbReference type="ChEBI" id="CHEBI:24875"/>
        <label>2</label>
    </ligand>
</feature>
<feature type="binding site" evidence="9">
    <location>
        <position position="248"/>
    </location>
    <ligand>
        <name>Fe cation</name>
        <dbReference type="ChEBI" id="CHEBI:24875"/>
        <label>2</label>
    </ligand>
</feature>
<feature type="binding site" evidence="9">
    <location>
        <position position="93"/>
    </location>
    <ligand>
        <name>Fe cation</name>
        <dbReference type="ChEBI" id="CHEBI:24875"/>
        <label>1</label>
    </ligand>
</feature>
<dbReference type="GO" id="GO:0019135">
    <property type="term" value="F:deoxyhypusine monooxygenase activity"/>
    <property type="evidence" value="ECO:0007669"/>
    <property type="project" value="UniProtKB-UniRule"/>
</dbReference>
<evidence type="ECO:0000256" key="9">
    <source>
        <dbReference type="HAMAP-Rule" id="MF_03101"/>
    </source>
</evidence>
<keyword evidence="5 9" id="KW-0560">Oxidoreductase</keyword>
<evidence type="ECO:0000256" key="8">
    <source>
        <dbReference type="ARBA" id="ARBA00023256"/>
    </source>
</evidence>
<feature type="binding site" evidence="9">
    <location>
        <position position="59"/>
    </location>
    <ligand>
        <name>Fe cation</name>
        <dbReference type="ChEBI" id="CHEBI:24875"/>
        <label>1</label>
    </ligand>
</feature>
<protein>
    <recommendedName>
        <fullName evidence="9">Deoxyhypusine hydroxylase</fullName>
        <shortName evidence="9">DOHH</shortName>
        <ecNumber evidence="9">1.14.99.29</ecNumber>
    </recommendedName>
    <alternativeName>
        <fullName evidence="9">Deoxyhypusine dioxygenase</fullName>
    </alternativeName>
    <alternativeName>
        <fullName evidence="9">Deoxyhypusine monooxygenase</fullName>
    </alternativeName>
</protein>
<evidence type="ECO:0000256" key="6">
    <source>
        <dbReference type="ARBA" id="ARBA00023004"/>
    </source>
</evidence>
<evidence type="ECO:0000256" key="3">
    <source>
        <dbReference type="ARBA" id="ARBA00022723"/>
    </source>
</evidence>
<dbReference type="RefSeq" id="XP_014151488.1">
    <property type="nucleotide sequence ID" value="XM_014296013.1"/>
</dbReference>
<evidence type="ECO:0000256" key="1">
    <source>
        <dbReference type="ARBA" id="ARBA00000068"/>
    </source>
</evidence>
<evidence type="ECO:0000256" key="5">
    <source>
        <dbReference type="ARBA" id="ARBA00023002"/>
    </source>
</evidence>
<dbReference type="InterPro" id="IPR004155">
    <property type="entry name" value="PBS_lyase_HEAT"/>
</dbReference>
<evidence type="ECO:0000313" key="10">
    <source>
        <dbReference type="EMBL" id="KNC77586.1"/>
    </source>
</evidence>
<organism evidence="10 11">
    <name type="scientific">Sphaeroforma arctica JP610</name>
    <dbReference type="NCBI Taxonomy" id="667725"/>
    <lineage>
        <taxon>Eukaryota</taxon>
        <taxon>Ichthyosporea</taxon>
        <taxon>Ichthyophonida</taxon>
        <taxon>Sphaeroforma</taxon>
    </lineage>
</organism>
<keyword evidence="7 9" id="KW-0503">Monooxygenase</keyword>
<dbReference type="FunFam" id="1.25.10.10:FF:000099">
    <property type="entry name" value="Deoxyhypusine hydroxylase"/>
    <property type="match status" value="1"/>
</dbReference>
<dbReference type="GO" id="GO:0046872">
    <property type="term" value="F:metal ion binding"/>
    <property type="evidence" value="ECO:0007669"/>
    <property type="project" value="UniProtKB-KW"/>
</dbReference>
<dbReference type="EC" id="1.14.99.29" evidence="9"/>
<evidence type="ECO:0000313" key="11">
    <source>
        <dbReference type="Proteomes" id="UP000054560"/>
    </source>
</evidence>
<dbReference type="PANTHER" id="PTHR12697:SF5">
    <property type="entry name" value="DEOXYHYPUSINE HYDROXYLASE"/>
    <property type="match status" value="1"/>
</dbReference>
<dbReference type="HAMAP" id="MF_03101">
    <property type="entry name" value="Deoxyhypusine_hydroxylase"/>
    <property type="match status" value="1"/>
</dbReference>
<feature type="binding site" evidence="9">
    <location>
        <position position="214"/>
    </location>
    <ligand>
        <name>Fe cation</name>
        <dbReference type="ChEBI" id="CHEBI:24875"/>
        <label>2</label>
    </ligand>
</feature>
<dbReference type="eggNOG" id="KOG0567">
    <property type="taxonomic scope" value="Eukaryota"/>
</dbReference>
<evidence type="ECO:0000256" key="2">
    <source>
        <dbReference type="ARBA" id="ARBA00005041"/>
    </source>
</evidence>
<dbReference type="SUPFAM" id="SSF48371">
    <property type="entry name" value="ARM repeat"/>
    <property type="match status" value="1"/>
</dbReference>
<proteinExistence type="inferred from homology"/>
<comment type="cofactor">
    <cofactor evidence="9">
        <name>Fe(2+)</name>
        <dbReference type="ChEBI" id="CHEBI:29033"/>
    </cofactor>
    <text evidence="9">Binds 2 Fe(2+) ions per subunit.</text>
</comment>
<comment type="catalytic activity">
    <reaction evidence="1 9">
        <text>[eIF5A protein]-deoxyhypusine + AH2 + O2 = [eIF5A protein]-hypusine + A + H2O</text>
        <dbReference type="Rhea" id="RHEA:14101"/>
        <dbReference type="Rhea" id="RHEA-COMP:10144"/>
        <dbReference type="Rhea" id="RHEA-COMP:12592"/>
        <dbReference type="ChEBI" id="CHEBI:13193"/>
        <dbReference type="ChEBI" id="CHEBI:15377"/>
        <dbReference type="ChEBI" id="CHEBI:15379"/>
        <dbReference type="ChEBI" id="CHEBI:17499"/>
        <dbReference type="ChEBI" id="CHEBI:82657"/>
        <dbReference type="ChEBI" id="CHEBI:91175"/>
        <dbReference type="EC" id="1.14.99.29"/>
    </reaction>
</comment>
<feature type="binding site" evidence="9">
    <location>
        <position position="247"/>
    </location>
    <ligand>
        <name>Fe cation</name>
        <dbReference type="ChEBI" id="CHEBI:24875"/>
        <label>2</label>
    </ligand>
</feature>
<evidence type="ECO:0000256" key="4">
    <source>
        <dbReference type="ARBA" id="ARBA00022737"/>
    </source>
</evidence>
<dbReference type="Proteomes" id="UP000054560">
    <property type="component" value="Unassembled WGS sequence"/>
</dbReference>
<keyword evidence="4" id="KW-0677">Repeat</keyword>
<dbReference type="STRING" id="667725.A0A0L0FM92"/>
<dbReference type="Gene3D" id="1.25.10.10">
    <property type="entry name" value="Leucine-rich Repeat Variant"/>
    <property type="match status" value="2"/>
</dbReference>
<reference evidence="10 11" key="1">
    <citation type="submission" date="2011-02" db="EMBL/GenBank/DDBJ databases">
        <title>The Genome Sequence of Sphaeroforma arctica JP610.</title>
        <authorList>
            <consortium name="The Broad Institute Genome Sequencing Platform"/>
            <person name="Russ C."/>
            <person name="Cuomo C."/>
            <person name="Young S.K."/>
            <person name="Zeng Q."/>
            <person name="Gargeya S."/>
            <person name="Alvarado L."/>
            <person name="Berlin A."/>
            <person name="Chapman S.B."/>
            <person name="Chen Z."/>
            <person name="Freedman E."/>
            <person name="Gellesch M."/>
            <person name="Goldberg J."/>
            <person name="Griggs A."/>
            <person name="Gujja S."/>
            <person name="Heilman E."/>
            <person name="Heiman D."/>
            <person name="Howarth C."/>
            <person name="Mehta T."/>
            <person name="Neiman D."/>
            <person name="Pearson M."/>
            <person name="Roberts A."/>
            <person name="Saif S."/>
            <person name="Shea T."/>
            <person name="Shenoy N."/>
            <person name="Sisk P."/>
            <person name="Stolte C."/>
            <person name="Sykes S."/>
            <person name="White J."/>
            <person name="Yandava C."/>
            <person name="Burger G."/>
            <person name="Gray M.W."/>
            <person name="Holland P.W.H."/>
            <person name="King N."/>
            <person name="Lang F.B.F."/>
            <person name="Roger A.J."/>
            <person name="Ruiz-Trillo I."/>
            <person name="Haas B."/>
            <person name="Nusbaum C."/>
            <person name="Birren B."/>
        </authorList>
    </citation>
    <scope>NUCLEOTIDE SEQUENCE [LARGE SCALE GENOMIC DNA]</scope>
    <source>
        <strain evidence="10 11">JP610</strain>
    </source>
</reference>
<keyword evidence="11" id="KW-1185">Reference proteome</keyword>
<comment type="pathway">
    <text evidence="2 9">Protein modification; eIF5A hypusination.</text>
</comment>
<dbReference type="EMBL" id="KQ242688">
    <property type="protein sequence ID" value="KNC77586.1"/>
    <property type="molecule type" value="Genomic_DNA"/>
</dbReference>
<comment type="function">
    <text evidence="9">Catalyzes the hydroxylation of the N(6)-(4-aminobutyl)-L-lysine intermediate to form hypusine, an essential post-translational modification only found in mature eIF-5A factor.</text>
</comment>
<dbReference type="UniPathway" id="UPA00354"/>
<keyword evidence="8 9" id="KW-0386">Hypusine biosynthesis</keyword>